<name>A0A0E2API5_BACFG</name>
<accession>A0A0E2API5</accession>
<evidence type="ECO:0000313" key="2">
    <source>
        <dbReference type="Proteomes" id="UP000003879"/>
    </source>
</evidence>
<dbReference type="Proteomes" id="UP000003879">
    <property type="component" value="Unassembled WGS sequence"/>
</dbReference>
<dbReference type="RefSeq" id="WP_004326772.1">
    <property type="nucleotide sequence ID" value="NZ_JH724215.1"/>
</dbReference>
<dbReference type="AlphaFoldDB" id="A0A0E2API5"/>
<comment type="caution">
    <text evidence="1">The sequence shown here is derived from an EMBL/GenBank/DDBJ whole genome shotgun (WGS) entry which is preliminary data.</text>
</comment>
<reference evidence="1 2" key="1">
    <citation type="submission" date="2012-02" db="EMBL/GenBank/DDBJ databases">
        <title>The Genome Sequence of Bacteroides fragilis CL07T12C05.</title>
        <authorList>
            <consortium name="The Broad Institute Genome Sequencing Platform"/>
            <person name="Earl A."/>
            <person name="Ward D."/>
            <person name="Feldgarden M."/>
            <person name="Gevers D."/>
            <person name="Zitomersky N.L."/>
            <person name="Coyne M.J."/>
            <person name="Comstock L.E."/>
            <person name="Young S.K."/>
            <person name="Zeng Q."/>
            <person name="Gargeya S."/>
            <person name="Fitzgerald M."/>
            <person name="Haas B."/>
            <person name="Abouelleil A."/>
            <person name="Alvarado L."/>
            <person name="Arachchi H.M."/>
            <person name="Berlin A."/>
            <person name="Chapman S.B."/>
            <person name="Gearin G."/>
            <person name="Goldberg J."/>
            <person name="Griggs A."/>
            <person name="Gujja S."/>
            <person name="Hansen M."/>
            <person name="Heiman D."/>
            <person name="Howarth C."/>
            <person name="Larimer J."/>
            <person name="Lui A."/>
            <person name="MacDonald P.J.P."/>
            <person name="McCowen C."/>
            <person name="Montmayeur A."/>
            <person name="Murphy C."/>
            <person name="Neiman D."/>
            <person name="Pearson M."/>
            <person name="Priest M."/>
            <person name="Roberts A."/>
            <person name="Saif S."/>
            <person name="Shea T."/>
            <person name="Sisk P."/>
            <person name="Stolte C."/>
            <person name="Sykes S."/>
            <person name="Wortman J."/>
            <person name="Nusbaum C."/>
            <person name="Birren B."/>
        </authorList>
    </citation>
    <scope>NUCLEOTIDE SEQUENCE [LARGE SCALE GENOMIC DNA]</scope>
    <source>
        <strain evidence="1 2">CL07T12C05</strain>
    </source>
</reference>
<gene>
    <name evidence="1" type="ORF">HMPREF1056_02115</name>
</gene>
<organism evidence="1 2">
    <name type="scientific">Bacteroides fragilis CL07T12C05</name>
    <dbReference type="NCBI Taxonomy" id="997883"/>
    <lineage>
        <taxon>Bacteria</taxon>
        <taxon>Pseudomonadati</taxon>
        <taxon>Bacteroidota</taxon>
        <taxon>Bacteroidia</taxon>
        <taxon>Bacteroidales</taxon>
        <taxon>Bacteroidaceae</taxon>
        <taxon>Bacteroides</taxon>
    </lineage>
</organism>
<proteinExistence type="predicted"/>
<dbReference type="PATRIC" id="fig|997883.3.peg.2211"/>
<dbReference type="EMBL" id="AGXN01000012">
    <property type="protein sequence ID" value="EIY96227.1"/>
    <property type="molecule type" value="Genomic_DNA"/>
</dbReference>
<sequence>MTKKNDITLPTPEDERLLNDVLEDSVDYVEVRGKKYGISWLKRGTIRKFTSTMQKSGNDDKISCQCAAAIILNGYWKIKFFYPFLWRWFFYIKQYGDHELMKVIAVGKKKIPVEDYLTATIYLTAMKDTMMTMTKEEAEHILHEPATDKRGK</sequence>
<dbReference type="HOGENOM" id="CLU_1718650_0_0_10"/>
<evidence type="ECO:0000313" key="1">
    <source>
        <dbReference type="EMBL" id="EIY96227.1"/>
    </source>
</evidence>
<protein>
    <submittedName>
        <fullName evidence="1">Uncharacterized protein</fullName>
    </submittedName>
</protein>